<dbReference type="GO" id="GO:0005524">
    <property type="term" value="F:ATP binding"/>
    <property type="evidence" value="ECO:0007669"/>
    <property type="project" value="UniProtKB-KW"/>
</dbReference>
<dbReference type="Proteomes" id="UP000198341">
    <property type="component" value="Chromosome 17"/>
</dbReference>
<evidence type="ECO:0000313" key="8">
    <source>
        <dbReference type="EMBL" id="CCO20504.1"/>
    </source>
</evidence>
<dbReference type="EMBL" id="FO082262">
    <property type="protein sequence ID" value="CCO20504.1"/>
    <property type="molecule type" value="Genomic_DNA"/>
</dbReference>
<dbReference type="Gene3D" id="3.90.650.10">
    <property type="entry name" value="PurM-like C-terminal domain"/>
    <property type="match status" value="1"/>
</dbReference>
<dbReference type="Gene3D" id="3.30.1330.10">
    <property type="entry name" value="PurM-like, N-terminal domain"/>
    <property type="match status" value="1"/>
</dbReference>
<evidence type="ECO:0000256" key="3">
    <source>
        <dbReference type="ARBA" id="ARBA00022598"/>
    </source>
</evidence>
<keyword evidence="5" id="KW-0067">ATP-binding</keyword>
<feature type="domain" description="PurM-like N-terminal" evidence="6">
    <location>
        <begin position="129"/>
        <end position="248"/>
    </location>
</feature>
<keyword evidence="4" id="KW-0547">Nucleotide-binding</keyword>
<evidence type="ECO:0000256" key="5">
    <source>
        <dbReference type="ARBA" id="ARBA00022840"/>
    </source>
</evidence>
<dbReference type="InterPro" id="IPR004733">
    <property type="entry name" value="PurM_cligase"/>
</dbReference>
<proteinExistence type="predicted"/>
<dbReference type="InterPro" id="IPR010918">
    <property type="entry name" value="PurM-like_C_dom"/>
</dbReference>
<accession>K8ERD6</accession>
<dbReference type="GO" id="GO:0005829">
    <property type="term" value="C:cytosol"/>
    <property type="evidence" value="ECO:0007669"/>
    <property type="project" value="TreeGrafter"/>
</dbReference>
<evidence type="ECO:0000256" key="2">
    <source>
        <dbReference type="ARBA" id="ARBA00013047"/>
    </source>
</evidence>
<dbReference type="STRING" id="41875.K8ERD6"/>
<dbReference type="Pfam" id="PF00586">
    <property type="entry name" value="AIRS"/>
    <property type="match status" value="1"/>
</dbReference>
<keyword evidence="3" id="KW-0436">Ligase</keyword>
<feature type="domain" description="PurM-like C-terminal" evidence="7">
    <location>
        <begin position="361"/>
        <end position="465"/>
    </location>
</feature>
<dbReference type="GO" id="GO:0004641">
    <property type="term" value="F:phosphoribosylformylglycinamidine cyclo-ligase activity"/>
    <property type="evidence" value="ECO:0007669"/>
    <property type="project" value="UniProtKB-EC"/>
</dbReference>
<reference evidence="8 9" key="1">
    <citation type="submission" date="2011-10" db="EMBL/GenBank/DDBJ databases">
        <authorList>
            <person name="Genoscope - CEA"/>
        </authorList>
    </citation>
    <scope>NUCLEOTIDE SEQUENCE [LARGE SCALE GENOMIC DNA]</scope>
    <source>
        <strain evidence="8 9">RCC 1105</strain>
    </source>
</reference>
<comment type="pathway">
    <text evidence="1">Purine metabolism; IMP biosynthesis via de novo pathway; 5-amino-1-(5-phospho-D-ribosyl)imidazole from N(2)-formyl-N(1)-(5-phospho-D-ribosyl)glycinamide: step 2/2.</text>
</comment>
<name>K8ERD6_9CHLO</name>
<dbReference type="GeneID" id="19011103"/>
<evidence type="ECO:0000259" key="6">
    <source>
        <dbReference type="Pfam" id="PF00586"/>
    </source>
</evidence>
<dbReference type="OrthoDB" id="2018833at2759"/>
<evidence type="ECO:0000256" key="1">
    <source>
        <dbReference type="ARBA" id="ARBA00004686"/>
    </source>
</evidence>
<dbReference type="GO" id="GO:0006189">
    <property type="term" value="P:'de novo' IMP biosynthetic process"/>
    <property type="evidence" value="ECO:0007669"/>
    <property type="project" value="InterPro"/>
</dbReference>
<dbReference type="SUPFAM" id="SSF55326">
    <property type="entry name" value="PurM N-terminal domain-like"/>
    <property type="match status" value="1"/>
</dbReference>
<dbReference type="InterPro" id="IPR036676">
    <property type="entry name" value="PurM-like_C_sf"/>
</dbReference>
<evidence type="ECO:0000259" key="7">
    <source>
        <dbReference type="Pfam" id="PF02769"/>
    </source>
</evidence>
<evidence type="ECO:0000256" key="4">
    <source>
        <dbReference type="ARBA" id="ARBA00022741"/>
    </source>
</evidence>
<dbReference type="AlphaFoldDB" id="K8ERD6"/>
<dbReference type="InterPro" id="IPR036921">
    <property type="entry name" value="PurM-like_N_sf"/>
</dbReference>
<dbReference type="KEGG" id="bpg:Bathy17g01670"/>
<organism evidence="8 9">
    <name type="scientific">Bathycoccus prasinos</name>
    <dbReference type="NCBI Taxonomy" id="41875"/>
    <lineage>
        <taxon>Eukaryota</taxon>
        <taxon>Viridiplantae</taxon>
        <taxon>Chlorophyta</taxon>
        <taxon>Mamiellophyceae</taxon>
        <taxon>Mamiellales</taxon>
        <taxon>Bathycoccaceae</taxon>
        <taxon>Bathycoccus</taxon>
    </lineage>
</organism>
<dbReference type="SUPFAM" id="SSF56042">
    <property type="entry name" value="PurM C-terminal domain-like"/>
    <property type="match status" value="1"/>
</dbReference>
<evidence type="ECO:0000313" key="9">
    <source>
        <dbReference type="Proteomes" id="UP000198341"/>
    </source>
</evidence>
<dbReference type="EC" id="6.3.3.1" evidence="2"/>
<protein>
    <recommendedName>
        <fullName evidence="2">phosphoribosylformylglycinamidine cyclo-ligase</fullName>
        <ecNumber evidence="2">6.3.3.1</ecNumber>
    </recommendedName>
</protein>
<dbReference type="PANTHER" id="PTHR10520:SF12">
    <property type="entry name" value="TRIFUNCTIONAL PURINE BIOSYNTHETIC PROTEIN ADENOSINE-3"/>
    <property type="match status" value="1"/>
</dbReference>
<dbReference type="GO" id="GO:0046084">
    <property type="term" value="P:adenine biosynthetic process"/>
    <property type="evidence" value="ECO:0007669"/>
    <property type="project" value="TreeGrafter"/>
</dbReference>
<dbReference type="PANTHER" id="PTHR10520">
    <property type="entry name" value="TRIFUNCTIONAL PURINE BIOSYNTHETIC PROTEIN ADENOSINE-3-RELATED"/>
    <property type="match status" value="1"/>
</dbReference>
<gene>
    <name evidence="8" type="ordered locus">Bathy17g01670</name>
</gene>
<dbReference type="Pfam" id="PF02769">
    <property type="entry name" value="AIRS_C"/>
    <property type="match status" value="1"/>
</dbReference>
<dbReference type="eggNOG" id="KOG0237">
    <property type="taxonomic scope" value="Eukaryota"/>
</dbReference>
<dbReference type="RefSeq" id="XP_007508400.1">
    <property type="nucleotide sequence ID" value="XM_007508338.1"/>
</dbReference>
<keyword evidence="9" id="KW-1185">Reference proteome</keyword>
<dbReference type="InterPro" id="IPR016188">
    <property type="entry name" value="PurM-like_N"/>
</dbReference>
<dbReference type="GO" id="GO:0004637">
    <property type="term" value="F:phosphoribosylamine-glycine ligase activity"/>
    <property type="evidence" value="ECO:0007669"/>
    <property type="project" value="TreeGrafter"/>
</dbReference>
<sequence>MISSSSSLSSSKKSLLCCFTSSSSKSSSFSRRRNTSNAVFASRNVHDERDFHHHRGKSGSRRCRGKNIVRASSSPEQQQQQQQRVNKEVERYMARGVSASKEDVHKAIKNVSKGLFPKAFCKVVQDIAMDPEYCTCVHADGAGTKSSLAYAYWKETGDLNVWRGIAQDSVVMNTDDLLCIGCADDILLSSTIGRNKGLITGEVLTNLIEGTEDVLKTMRECGVGITSTGGETADLGDLVRTVVVDSTVCARMKREDVISNDKIQAGDIIVGFSSYGQASYETEYNGGMGSNGLTSARHDVFAKSVGEKYPETFDPAVPEDLVYSGKYQLTDIEPETGMTVGKLVLSPTRTYAPVVRAILDEVGEKRKEEIHGMVHCSGGAQTKVLHFVDDGLQIIKDDMFDVPPLFRLIQECSNTDWKEMYKVFNCGHRLEVYVPSVGVANRLIECGKKFNIDSKIIGRVEEKSGKSQVTVLSEYGEFVYDP</sequence>